<dbReference type="AlphaFoldDB" id="A0A8N4I949"/>
<evidence type="ECO:0000313" key="4">
    <source>
        <dbReference type="RefSeq" id="XP_029121196.1"/>
    </source>
</evidence>
<dbReference type="Proteomes" id="UP000504607">
    <property type="component" value="Chromosome 1"/>
</dbReference>
<dbReference type="RefSeq" id="XP_029121196.1">
    <property type="nucleotide sequence ID" value="XM_029265363.1"/>
</dbReference>
<feature type="domain" description="F-box/LRR-repeat protein 15/At3g58940/PEG3-like LRR" evidence="2">
    <location>
        <begin position="6"/>
        <end position="213"/>
    </location>
</feature>
<sequence length="321" mass="36346">MDRFYPVPLPILTCRSLQQLKLSHCHLPDPPLPLPTFANLRDLTSYFCVLTDDIISILLSCCLFLRSLVITGCMGLLAIHIRSPSLQSFTLNSSSVYGNEVDDLIIEDAPNLQRLMLHRSVAHDSQITILNTPKLELLGIVNTAIKTLKMCGTYFEPNNVTTPYESTRMVGNLRTAMNSLRNLALSVDFNDYDQVKIVPDLLRCFPCLEILDVQVVGTCCHREDSAFWEQQGSLDCLDHHLKRITIKGFEGHRTDLAFAKFIIAKARTLKVMTVLSKFNWTRKLRQTMQCHLDLKNRASLGVRVFLKTTKSSTDEFQLGSQ</sequence>
<dbReference type="InterPro" id="IPR055302">
    <property type="entry name" value="F-box_dom-containing"/>
</dbReference>
<dbReference type="PANTHER" id="PTHR32141">
    <property type="match status" value="1"/>
</dbReference>
<dbReference type="InterPro" id="IPR032675">
    <property type="entry name" value="LRR_dom_sf"/>
</dbReference>
<dbReference type="SUPFAM" id="SSF52047">
    <property type="entry name" value="RNI-like"/>
    <property type="match status" value="1"/>
</dbReference>
<dbReference type="Pfam" id="PF08387">
    <property type="entry name" value="FBD"/>
    <property type="match status" value="1"/>
</dbReference>
<dbReference type="Gene3D" id="3.80.10.10">
    <property type="entry name" value="Ribonuclease Inhibitor"/>
    <property type="match status" value="1"/>
</dbReference>
<reference evidence="4" key="1">
    <citation type="submission" date="2025-08" db="UniProtKB">
        <authorList>
            <consortium name="RefSeq"/>
        </authorList>
    </citation>
    <scope>IDENTIFICATION</scope>
</reference>
<feature type="domain" description="FBD" evidence="1">
    <location>
        <begin position="234"/>
        <end position="273"/>
    </location>
</feature>
<name>A0A8N4I949_ELAGV</name>
<dbReference type="OrthoDB" id="584579at2759"/>
<evidence type="ECO:0000259" key="1">
    <source>
        <dbReference type="Pfam" id="PF08387"/>
    </source>
</evidence>
<dbReference type="Pfam" id="PF24758">
    <property type="entry name" value="LRR_At5g56370"/>
    <property type="match status" value="1"/>
</dbReference>
<organism evidence="3 4">
    <name type="scientific">Elaeis guineensis var. tenera</name>
    <name type="common">Oil palm</name>
    <dbReference type="NCBI Taxonomy" id="51953"/>
    <lineage>
        <taxon>Eukaryota</taxon>
        <taxon>Viridiplantae</taxon>
        <taxon>Streptophyta</taxon>
        <taxon>Embryophyta</taxon>
        <taxon>Tracheophyta</taxon>
        <taxon>Spermatophyta</taxon>
        <taxon>Magnoliopsida</taxon>
        <taxon>Liliopsida</taxon>
        <taxon>Arecaceae</taxon>
        <taxon>Arecoideae</taxon>
        <taxon>Cocoseae</taxon>
        <taxon>Elaeidinae</taxon>
        <taxon>Elaeis</taxon>
    </lineage>
</organism>
<dbReference type="InterPro" id="IPR006566">
    <property type="entry name" value="FBD"/>
</dbReference>
<keyword evidence="3" id="KW-1185">Reference proteome</keyword>
<accession>A0A8N4I949</accession>
<dbReference type="PANTHER" id="PTHR32141:SF179">
    <property type="entry name" value="F-BOX DOMAIN-CONTAINING PROTEIN"/>
    <property type="match status" value="1"/>
</dbReference>
<evidence type="ECO:0000259" key="2">
    <source>
        <dbReference type="Pfam" id="PF24758"/>
    </source>
</evidence>
<gene>
    <name evidence="4" type="primary">LOC105048806</name>
</gene>
<evidence type="ECO:0000313" key="3">
    <source>
        <dbReference type="Proteomes" id="UP000504607"/>
    </source>
</evidence>
<protein>
    <submittedName>
        <fullName evidence="4">F-box/FBD/LRR-repeat protein At3g26920-like isoform X1</fullName>
    </submittedName>
</protein>
<dbReference type="InterPro" id="IPR055411">
    <property type="entry name" value="LRR_FXL15/At3g58940/PEG3-like"/>
</dbReference>
<proteinExistence type="predicted"/>